<protein>
    <submittedName>
        <fullName evidence="1">Uncharacterized protein</fullName>
    </submittedName>
</protein>
<keyword evidence="2" id="KW-1185">Reference proteome</keyword>
<organism evidence="1 2">
    <name type="scientific">Athelia psychrophila</name>
    <dbReference type="NCBI Taxonomy" id="1759441"/>
    <lineage>
        <taxon>Eukaryota</taxon>
        <taxon>Fungi</taxon>
        <taxon>Dikarya</taxon>
        <taxon>Basidiomycota</taxon>
        <taxon>Agaricomycotina</taxon>
        <taxon>Agaricomycetes</taxon>
        <taxon>Agaricomycetidae</taxon>
        <taxon>Atheliales</taxon>
        <taxon>Atheliaceae</taxon>
        <taxon>Athelia</taxon>
    </lineage>
</organism>
<proteinExistence type="predicted"/>
<dbReference type="AlphaFoldDB" id="A0A167XKJ4"/>
<evidence type="ECO:0000313" key="2">
    <source>
        <dbReference type="Proteomes" id="UP000076532"/>
    </source>
</evidence>
<name>A0A167XKJ4_9AGAM</name>
<dbReference type="Proteomes" id="UP000076532">
    <property type="component" value="Unassembled WGS sequence"/>
</dbReference>
<gene>
    <name evidence="1" type="ORF">FIBSPDRAFT_902155</name>
</gene>
<accession>A0A167XKJ4</accession>
<evidence type="ECO:0000313" key="1">
    <source>
        <dbReference type="EMBL" id="KZP07316.1"/>
    </source>
</evidence>
<reference evidence="1 2" key="1">
    <citation type="journal article" date="2016" name="Mol. Biol. Evol.">
        <title>Comparative Genomics of Early-Diverging Mushroom-Forming Fungi Provides Insights into the Origins of Lignocellulose Decay Capabilities.</title>
        <authorList>
            <person name="Nagy L.G."/>
            <person name="Riley R."/>
            <person name="Tritt A."/>
            <person name="Adam C."/>
            <person name="Daum C."/>
            <person name="Floudas D."/>
            <person name="Sun H."/>
            <person name="Yadav J.S."/>
            <person name="Pangilinan J."/>
            <person name="Larsson K.H."/>
            <person name="Matsuura K."/>
            <person name="Barry K."/>
            <person name="Labutti K."/>
            <person name="Kuo R."/>
            <person name="Ohm R.A."/>
            <person name="Bhattacharya S.S."/>
            <person name="Shirouzu T."/>
            <person name="Yoshinaga Y."/>
            <person name="Martin F.M."/>
            <person name="Grigoriev I.V."/>
            <person name="Hibbett D.S."/>
        </authorList>
    </citation>
    <scope>NUCLEOTIDE SEQUENCE [LARGE SCALE GENOMIC DNA]</scope>
    <source>
        <strain evidence="1 2">CBS 109695</strain>
    </source>
</reference>
<dbReference type="EMBL" id="KV417755">
    <property type="protein sequence ID" value="KZP07316.1"/>
    <property type="molecule type" value="Genomic_DNA"/>
</dbReference>
<sequence length="216" mass="23468">MPSSSCAILDKPTCSPIQIDRGITMLKSERTASASLPTTSYLIGAHWARDRHITSGRAGWCSEKSGIQFQLGRGAPVIGIAFSALLAYGWKEHRQQEQIGGDGEARNCLSAHAMERNRAHSAMSRVHNTRGKLVVILAPASIVIGMVEQWAREGASDSGRHQVVEWGRRDSDSDSMPMCNGSPDCTEAICSVRWLLKAALYIRAERVVPPGAPFTP</sequence>